<dbReference type="InterPro" id="IPR028994">
    <property type="entry name" value="Integrin_alpha_N"/>
</dbReference>
<feature type="chain" id="PRO_5030711162" description="VCBS repeat protein" evidence="2">
    <location>
        <begin position="24"/>
        <end position="324"/>
    </location>
</feature>
<dbReference type="RefSeq" id="WP_184812087.1">
    <property type="nucleotide sequence ID" value="NZ_JACHJQ010000004.1"/>
</dbReference>
<keyword evidence="4" id="KW-1185">Reference proteome</keyword>
<evidence type="ECO:0008006" key="5">
    <source>
        <dbReference type="Google" id="ProtNLM"/>
    </source>
</evidence>
<evidence type="ECO:0000256" key="1">
    <source>
        <dbReference type="ARBA" id="ARBA00022729"/>
    </source>
</evidence>
<evidence type="ECO:0000313" key="4">
    <source>
        <dbReference type="Proteomes" id="UP000520767"/>
    </source>
</evidence>
<feature type="signal peptide" evidence="2">
    <location>
        <begin position="1"/>
        <end position="23"/>
    </location>
</feature>
<reference evidence="3 4" key="1">
    <citation type="submission" date="2020-08" db="EMBL/GenBank/DDBJ databases">
        <title>Genomic Encyclopedia of Type Strains, Phase III (KMG-III): the genomes of soil and plant-associated and newly described type strains.</title>
        <authorList>
            <person name="Whitman W."/>
        </authorList>
    </citation>
    <scope>NUCLEOTIDE SEQUENCE [LARGE SCALE GENOMIC DNA]</scope>
    <source>
        <strain evidence="3 4">CECT 8960</strain>
    </source>
</reference>
<dbReference type="PANTHER" id="PTHR45460:SF2">
    <property type="entry name" value="ALPHA 1,3 GLUCANASE, GH71 FAMILY (EUROFUNG)"/>
    <property type="match status" value="1"/>
</dbReference>
<organism evidence="3 4">
    <name type="scientific">Actinophytocola algeriensis</name>
    <dbReference type="NCBI Taxonomy" id="1768010"/>
    <lineage>
        <taxon>Bacteria</taxon>
        <taxon>Bacillati</taxon>
        <taxon>Actinomycetota</taxon>
        <taxon>Actinomycetes</taxon>
        <taxon>Pseudonocardiales</taxon>
        <taxon>Pseudonocardiaceae</taxon>
    </lineage>
</organism>
<evidence type="ECO:0000313" key="3">
    <source>
        <dbReference type="EMBL" id="MBB4907961.1"/>
    </source>
</evidence>
<keyword evidence="1 2" id="KW-0732">Signal</keyword>
<dbReference type="EMBL" id="JACHJQ010000004">
    <property type="protein sequence ID" value="MBB4907961.1"/>
    <property type="molecule type" value="Genomic_DNA"/>
</dbReference>
<sequence>MRLLAIAGLTGLLSMTLTAPAQATGTPELWFTGFFEAHISIESGDVDGDGDDDLVSFNNYQFGNRVVRSTGSSFSPQEHWGNVNSVDPSVVGTTRLVGDMDGDGRDDVVLVRRVQPRGIWVGLARTNQYGVDGFQYYANWLNNTIAGDYGNLGADLDADGDMDVVGLFGGGIPTLAARSNVTASLPLVAWGPEARGQQATLAADTTGDGAADLILVDTTGVRVIPAGPRWFENPAQQWSTIPFHGTEKTLTADIDADGDADLIAVDDTDVRVMRSNGTGYDTPEVWYSGAFSGTKATLAADVDGDADADLVAVNSGEIWVLRTQ</sequence>
<proteinExistence type="predicted"/>
<dbReference type="InterPro" id="IPR013517">
    <property type="entry name" value="FG-GAP"/>
</dbReference>
<name>A0A7W7Q7B6_9PSEU</name>
<dbReference type="AlphaFoldDB" id="A0A7W7Q7B6"/>
<dbReference type="Pfam" id="PF13517">
    <property type="entry name" value="FG-GAP_3"/>
    <property type="match status" value="2"/>
</dbReference>
<accession>A0A7W7Q7B6</accession>
<gene>
    <name evidence="3" type="ORF">FHR82_004203</name>
</gene>
<dbReference type="PANTHER" id="PTHR45460">
    <property type="entry name" value="SIMILAR TO CYSTEINE PROTEINASE"/>
    <property type="match status" value="1"/>
</dbReference>
<dbReference type="Proteomes" id="UP000520767">
    <property type="component" value="Unassembled WGS sequence"/>
</dbReference>
<dbReference type="SUPFAM" id="SSF69318">
    <property type="entry name" value="Integrin alpha N-terminal domain"/>
    <property type="match status" value="1"/>
</dbReference>
<comment type="caution">
    <text evidence="3">The sequence shown here is derived from an EMBL/GenBank/DDBJ whole genome shotgun (WGS) entry which is preliminary data.</text>
</comment>
<evidence type="ECO:0000256" key="2">
    <source>
        <dbReference type="SAM" id="SignalP"/>
    </source>
</evidence>
<protein>
    <recommendedName>
        <fullName evidence="5">VCBS repeat protein</fullName>
    </recommendedName>
</protein>